<reference evidence="3" key="1">
    <citation type="submission" date="2015-01" db="EMBL/GenBank/DDBJ databases">
        <title>The Genome Sequence of Cladophialophora bantiana CBS 173.52.</title>
        <authorList>
            <consortium name="The Broad Institute Genomics Platform"/>
            <person name="Cuomo C."/>
            <person name="de Hoog S."/>
            <person name="Gorbushina A."/>
            <person name="Stielow B."/>
            <person name="Teixiera M."/>
            <person name="Abouelleil A."/>
            <person name="Chapman S.B."/>
            <person name="Priest M."/>
            <person name="Young S.K."/>
            <person name="Wortman J."/>
            <person name="Nusbaum C."/>
            <person name="Birren B."/>
        </authorList>
    </citation>
    <scope>NUCLEOTIDE SEQUENCE [LARGE SCALE GENOMIC DNA]</scope>
    <source>
        <strain evidence="3">CBS 173.52</strain>
    </source>
</reference>
<dbReference type="HOGENOM" id="CLU_1239998_0_0_1"/>
<evidence type="ECO:0000313" key="3">
    <source>
        <dbReference type="EMBL" id="KIW91880.1"/>
    </source>
</evidence>
<gene>
    <name evidence="3" type="ORF">Z519_07850</name>
</gene>
<dbReference type="EMBL" id="KN846990">
    <property type="protein sequence ID" value="KIW91880.1"/>
    <property type="molecule type" value="Genomic_DNA"/>
</dbReference>
<evidence type="ECO:0000256" key="1">
    <source>
        <dbReference type="SAM" id="Coils"/>
    </source>
</evidence>
<feature type="coiled-coil region" evidence="1">
    <location>
        <begin position="144"/>
        <end position="220"/>
    </location>
</feature>
<dbReference type="RefSeq" id="XP_016618549.1">
    <property type="nucleotide sequence ID" value="XM_016765580.1"/>
</dbReference>
<evidence type="ECO:0000313" key="4">
    <source>
        <dbReference type="Proteomes" id="UP000053789"/>
    </source>
</evidence>
<dbReference type="AlphaFoldDB" id="A0A0D2HM48"/>
<dbReference type="OrthoDB" id="10496283at2759"/>
<feature type="region of interest" description="Disordered" evidence="2">
    <location>
        <begin position="1"/>
        <end position="32"/>
    </location>
</feature>
<name>A0A0D2HM48_CLAB1</name>
<accession>A0A0D2HM48</accession>
<keyword evidence="1" id="KW-0175">Coiled coil</keyword>
<sequence>MTAKTPPPVAKDVNPSGEDTLASGKYSNSGSETTAKELMKMFLDEVRDSLHQACTLAKAPDPILPSIVEHLNQAVSRVRMLESVYLRTVHECHQEQQELRNTWEHSKEKTKLEARFEVVVTNHNLELDRAEQSAIETKRVVRDNDDLKAAKKDLETKLEDQKNATIRAGDARDVLVKKNMDLERELARLRVAYPAQQEAARQAQCEKDAALEKVVDLTEQLEA</sequence>
<dbReference type="VEuPathDB" id="FungiDB:Z519_07850"/>
<keyword evidence="4" id="KW-1185">Reference proteome</keyword>
<organism evidence="3 4">
    <name type="scientific">Cladophialophora bantiana (strain ATCC 10958 / CBS 173.52 / CDC B-1940 / NIH 8579)</name>
    <name type="common">Xylohypha bantiana</name>
    <dbReference type="NCBI Taxonomy" id="1442370"/>
    <lineage>
        <taxon>Eukaryota</taxon>
        <taxon>Fungi</taxon>
        <taxon>Dikarya</taxon>
        <taxon>Ascomycota</taxon>
        <taxon>Pezizomycotina</taxon>
        <taxon>Eurotiomycetes</taxon>
        <taxon>Chaetothyriomycetidae</taxon>
        <taxon>Chaetothyriales</taxon>
        <taxon>Herpotrichiellaceae</taxon>
        <taxon>Cladophialophora</taxon>
    </lineage>
</organism>
<dbReference type="GeneID" id="27700778"/>
<evidence type="ECO:0000256" key="2">
    <source>
        <dbReference type="SAM" id="MobiDB-lite"/>
    </source>
</evidence>
<protein>
    <submittedName>
        <fullName evidence="3">Uncharacterized protein</fullName>
    </submittedName>
</protein>
<dbReference type="Proteomes" id="UP000053789">
    <property type="component" value="Unassembled WGS sequence"/>
</dbReference>
<proteinExistence type="predicted"/>